<organism evidence="9 10">
    <name type="scientific">Aldrovandia affinis</name>
    <dbReference type="NCBI Taxonomy" id="143900"/>
    <lineage>
        <taxon>Eukaryota</taxon>
        <taxon>Metazoa</taxon>
        <taxon>Chordata</taxon>
        <taxon>Craniata</taxon>
        <taxon>Vertebrata</taxon>
        <taxon>Euteleostomi</taxon>
        <taxon>Actinopterygii</taxon>
        <taxon>Neopterygii</taxon>
        <taxon>Teleostei</taxon>
        <taxon>Notacanthiformes</taxon>
        <taxon>Halosauridae</taxon>
        <taxon>Aldrovandia</taxon>
    </lineage>
</organism>
<evidence type="ECO:0000256" key="7">
    <source>
        <dbReference type="ARBA" id="ARBA00023157"/>
    </source>
</evidence>
<dbReference type="SUPFAM" id="SSF50911">
    <property type="entry name" value="Mannose 6-phosphate receptor domain"/>
    <property type="match status" value="6"/>
</dbReference>
<dbReference type="FunFam" id="2.70.130.10:FF:000017">
    <property type="entry name" value="Insulin-like growth factor 2 receptor"/>
    <property type="match status" value="1"/>
</dbReference>
<dbReference type="PROSITE" id="PS51914">
    <property type="entry name" value="MRH"/>
    <property type="match status" value="5"/>
</dbReference>
<dbReference type="EMBL" id="JAINUG010000108">
    <property type="protein sequence ID" value="KAJ8396206.1"/>
    <property type="molecule type" value="Genomic_DNA"/>
</dbReference>
<evidence type="ECO:0000313" key="10">
    <source>
        <dbReference type="Proteomes" id="UP001221898"/>
    </source>
</evidence>
<comment type="caution">
    <text evidence="9">The sequence shown here is derived from an EMBL/GenBank/DDBJ whole genome shotgun (WGS) entry which is preliminary data.</text>
</comment>
<evidence type="ECO:0000256" key="5">
    <source>
        <dbReference type="ARBA" id="ARBA00022989"/>
    </source>
</evidence>
<keyword evidence="5" id="KW-1133">Transmembrane helix</keyword>
<dbReference type="GO" id="GO:0005802">
    <property type="term" value="C:trans-Golgi network"/>
    <property type="evidence" value="ECO:0007669"/>
    <property type="project" value="TreeGrafter"/>
</dbReference>
<evidence type="ECO:0000256" key="4">
    <source>
        <dbReference type="ARBA" id="ARBA00022729"/>
    </source>
</evidence>
<feature type="domain" description="MRH" evidence="8">
    <location>
        <begin position="650"/>
        <end position="746"/>
    </location>
</feature>
<dbReference type="InterPro" id="IPR009011">
    <property type="entry name" value="Man6P_isomerase_rcpt-bd_dom_sf"/>
</dbReference>
<dbReference type="Gene3D" id="2.70.130.10">
    <property type="entry name" value="Mannose-6-phosphate receptor binding domain"/>
    <property type="match status" value="6"/>
</dbReference>
<dbReference type="AlphaFoldDB" id="A0AAD7WGG4"/>
<evidence type="ECO:0000256" key="1">
    <source>
        <dbReference type="ARBA" id="ARBA00004308"/>
    </source>
</evidence>
<accession>A0AAD7WGG4</accession>
<evidence type="ECO:0000313" key="9">
    <source>
        <dbReference type="EMBL" id="KAJ8396206.1"/>
    </source>
</evidence>
<dbReference type="InterPro" id="IPR044865">
    <property type="entry name" value="MRH_dom"/>
</dbReference>
<dbReference type="PANTHER" id="PTHR15071:SF17">
    <property type="entry name" value="CATION-INDEPENDENT MANNOSE-6-PHOSPHATE RECEPTOR"/>
    <property type="match status" value="1"/>
</dbReference>
<keyword evidence="7" id="KW-1015">Disulfide bond</keyword>
<feature type="domain" description="MRH" evidence="8">
    <location>
        <begin position="374"/>
        <end position="516"/>
    </location>
</feature>
<keyword evidence="2" id="KW-0813">Transport</keyword>
<dbReference type="Proteomes" id="UP001221898">
    <property type="component" value="Unassembled WGS sequence"/>
</dbReference>
<keyword evidence="10" id="KW-1185">Reference proteome</keyword>
<dbReference type="Pfam" id="PF00878">
    <property type="entry name" value="CIMR"/>
    <property type="match status" value="4"/>
</dbReference>
<dbReference type="SMART" id="SM01404">
    <property type="entry name" value="CIMR"/>
    <property type="match status" value="5"/>
</dbReference>
<dbReference type="InterPro" id="IPR000479">
    <property type="entry name" value="CIMR_rpt"/>
</dbReference>
<proteinExistence type="predicted"/>
<sequence>MEDGKPVGPVGVERSLQFSTDGALTLTYKGDLDEHTGTRNTFIISLMCDQDENPGKLRFIREEMSTSTQVTHDVFFEFKTALACTPAPVDCEVTDSHGNKYDLSDLSRDNDPWVAIDTSDLAKTRNFYINVCKPLPRVLGCPGGALGTCAKIDGKGVNLGYVQSSPQAGEDGSISIVYLNGDVCGHGRYSTRIIFQCDDSPGSPMFDQQNGCEYIFTWRTSEACPIHRVQGDNCKVQDPRSGYVFDMTSLSGTDYEVANGKYQYHFAVCGPLKKEICTIKDAGSDTVSSCQVEGSSHKIAGLTTQSLTYDDGLIMINYTRGETCHKIYERSTAILFTCDHSKSPGEPQFIKETTDCTYLFEWNTQLACLPFKRTSCTFNDEKGNSYDLSPLSLPRSNWAVDSQTGNHEQRYYINVCKSLVPQSGSWKCPSASASCLKNGEQYVSLGEAESAPQLERDVLVLRYTHGDRCPDGQRNRTTIVRFKCDEDKVKSRPTLITAIEDCVYTFMWLTAFACPLKSSKHGDCKVTNPVTGHLFDLNSLKRENGYTVYDTVDTRKMFRLNICSEVTHVGCEKGAGVCIKDRQTALSGGTFSQTLSYRDQVVQLTYENGFVCKSQAMAMAGDGPVLVDTDEEKCIHFFSWHTPLVCEQQVKCSISNGTSIIDLTSLVHKTGYYTATDEDVDLDHSPDFYINICQPLNPIPGVACPPGTAVCMDPEDGPPVDIGRITFPPQINNAIDEVVHRLQQHH</sequence>
<protein>
    <recommendedName>
        <fullName evidence="8">MRH domain-containing protein</fullName>
    </recommendedName>
</protein>
<dbReference type="FunFam" id="2.70.130.10:FF:000005">
    <property type="entry name" value="Insulin-like growth factor 2 receptor"/>
    <property type="match status" value="1"/>
</dbReference>
<keyword evidence="3" id="KW-0812">Transmembrane</keyword>
<dbReference type="GO" id="GO:0005520">
    <property type="term" value="F:insulin-like growth factor binding"/>
    <property type="evidence" value="ECO:0007669"/>
    <property type="project" value="TreeGrafter"/>
</dbReference>
<evidence type="ECO:0000256" key="3">
    <source>
        <dbReference type="ARBA" id="ARBA00022692"/>
    </source>
</evidence>
<feature type="domain" description="MRH" evidence="8">
    <location>
        <begin position="232"/>
        <end position="370"/>
    </location>
</feature>
<evidence type="ECO:0000259" key="8">
    <source>
        <dbReference type="PROSITE" id="PS51914"/>
    </source>
</evidence>
<gene>
    <name evidence="9" type="ORF">AAFF_G00020730</name>
</gene>
<dbReference type="GO" id="GO:0005770">
    <property type="term" value="C:late endosome"/>
    <property type="evidence" value="ECO:0007669"/>
    <property type="project" value="TreeGrafter"/>
</dbReference>
<dbReference type="GO" id="GO:0005537">
    <property type="term" value="F:D-mannose binding"/>
    <property type="evidence" value="ECO:0007669"/>
    <property type="project" value="InterPro"/>
</dbReference>
<comment type="subcellular location">
    <subcellularLocation>
        <location evidence="1">Endomembrane system</location>
    </subcellularLocation>
</comment>
<name>A0AAD7WGG4_9TELE</name>
<dbReference type="GO" id="GO:0007041">
    <property type="term" value="P:lysosomal transport"/>
    <property type="evidence" value="ECO:0007669"/>
    <property type="project" value="InterPro"/>
</dbReference>
<keyword evidence="6" id="KW-0472">Membrane</keyword>
<evidence type="ECO:0000256" key="2">
    <source>
        <dbReference type="ARBA" id="ARBA00022448"/>
    </source>
</evidence>
<keyword evidence="4" id="KW-0732">Signal</keyword>
<feature type="domain" description="MRH" evidence="8">
    <location>
        <begin position="89"/>
        <end position="226"/>
    </location>
</feature>
<feature type="domain" description="MRH" evidence="8">
    <location>
        <begin position="522"/>
        <end position="648"/>
    </location>
</feature>
<dbReference type="PANTHER" id="PTHR15071">
    <property type="entry name" value="MANNOSE-6-PHOSPHATE RECEPTOR FAMILY MEMBER"/>
    <property type="match status" value="1"/>
</dbReference>
<dbReference type="GO" id="GO:0005886">
    <property type="term" value="C:plasma membrane"/>
    <property type="evidence" value="ECO:0007669"/>
    <property type="project" value="TreeGrafter"/>
</dbReference>
<dbReference type="GO" id="GO:0038023">
    <property type="term" value="F:signaling receptor activity"/>
    <property type="evidence" value="ECO:0007669"/>
    <property type="project" value="InterPro"/>
</dbReference>
<reference evidence="9" key="1">
    <citation type="journal article" date="2023" name="Science">
        <title>Genome structures resolve the early diversification of teleost fishes.</title>
        <authorList>
            <person name="Parey E."/>
            <person name="Louis A."/>
            <person name="Montfort J."/>
            <person name="Bouchez O."/>
            <person name="Roques C."/>
            <person name="Iampietro C."/>
            <person name="Lluch J."/>
            <person name="Castinel A."/>
            <person name="Donnadieu C."/>
            <person name="Desvignes T."/>
            <person name="Floi Bucao C."/>
            <person name="Jouanno E."/>
            <person name="Wen M."/>
            <person name="Mejri S."/>
            <person name="Dirks R."/>
            <person name="Jansen H."/>
            <person name="Henkel C."/>
            <person name="Chen W.J."/>
            <person name="Zahm M."/>
            <person name="Cabau C."/>
            <person name="Klopp C."/>
            <person name="Thompson A.W."/>
            <person name="Robinson-Rechavi M."/>
            <person name="Braasch I."/>
            <person name="Lecointre G."/>
            <person name="Bobe J."/>
            <person name="Postlethwait J.H."/>
            <person name="Berthelot C."/>
            <person name="Roest Crollius H."/>
            <person name="Guiguen Y."/>
        </authorList>
    </citation>
    <scope>NUCLEOTIDE SEQUENCE</scope>
    <source>
        <strain evidence="9">NC1722</strain>
    </source>
</reference>
<evidence type="ECO:0000256" key="6">
    <source>
        <dbReference type="ARBA" id="ARBA00023136"/>
    </source>
</evidence>
<dbReference type="FunFam" id="2.70.130.10:FF:000009">
    <property type="entry name" value="Insulin-like growth factor 2 receptor"/>
    <property type="match status" value="1"/>
</dbReference>